<protein>
    <submittedName>
        <fullName evidence="3">Plasmid maintenance system antidote protein</fullName>
    </submittedName>
</protein>
<dbReference type="RefSeq" id="WP_011389772.1">
    <property type="nucleotide sequence ID" value="NC_007643.1"/>
</dbReference>
<dbReference type="PhylomeDB" id="Q2RSS6"/>
<dbReference type="SUPFAM" id="SSF47413">
    <property type="entry name" value="lambda repressor-like DNA-binding domains"/>
    <property type="match status" value="1"/>
</dbReference>
<dbReference type="EnsemblBacteria" id="ABC22819">
    <property type="protein sequence ID" value="ABC22819"/>
    <property type="gene ID" value="Rru_A2019"/>
</dbReference>
<dbReference type="Gene3D" id="1.10.260.40">
    <property type="entry name" value="lambda repressor-like DNA-binding domains"/>
    <property type="match status" value="1"/>
</dbReference>
<dbReference type="EMBL" id="CP000230">
    <property type="protein sequence ID" value="ABC22819.1"/>
    <property type="molecule type" value="Genomic_DNA"/>
</dbReference>
<dbReference type="PROSITE" id="PS50943">
    <property type="entry name" value="HTH_CROC1"/>
    <property type="match status" value="1"/>
</dbReference>
<accession>Q2RSS6</accession>
<dbReference type="InterPro" id="IPR010982">
    <property type="entry name" value="Lambda_DNA-bd_dom_sf"/>
</dbReference>
<keyword evidence="1" id="KW-0238">DNA-binding</keyword>
<dbReference type="InterPro" id="IPR001387">
    <property type="entry name" value="Cro/C1-type_HTH"/>
</dbReference>
<feature type="domain" description="HTH cro/C1-type" evidence="2">
    <location>
        <begin position="15"/>
        <end position="70"/>
    </location>
</feature>
<dbReference type="KEGG" id="rru:Rru_A2019"/>
<dbReference type="GO" id="GO:0003677">
    <property type="term" value="F:DNA binding"/>
    <property type="evidence" value="ECO:0007669"/>
    <property type="project" value="UniProtKB-KW"/>
</dbReference>
<evidence type="ECO:0000313" key="4">
    <source>
        <dbReference type="Proteomes" id="UP000001929"/>
    </source>
</evidence>
<evidence type="ECO:0000313" key="3">
    <source>
        <dbReference type="EMBL" id="ABC22819.1"/>
    </source>
</evidence>
<dbReference type="STRING" id="269796.Rru_A2019"/>
<dbReference type="AlphaFoldDB" id="Q2RSS6"/>
<evidence type="ECO:0000259" key="2">
    <source>
        <dbReference type="PROSITE" id="PS50943"/>
    </source>
</evidence>
<sequence length="99" mass="11243">MTIRDLSPVHPGEQLREEFMKPLKISAYKLAKDIDVPVSRIQDLAAERRSVTGDTALRLSRYFGTTPEFWLNMQRDFDLEVAEIAVGDQIIAKVQPRAA</sequence>
<name>Q2RSS6_RHORT</name>
<dbReference type="InterPro" id="IPR013430">
    <property type="entry name" value="Toxin_antidote_HigA"/>
</dbReference>
<organism evidence="3 4">
    <name type="scientific">Rhodospirillum rubrum (strain ATCC 11170 / ATH 1.1.1 / DSM 467 / LMG 4362 / NCIMB 8255 / S1)</name>
    <dbReference type="NCBI Taxonomy" id="269796"/>
    <lineage>
        <taxon>Bacteria</taxon>
        <taxon>Pseudomonadati</taxon>
        <taxon>Pseudomonadota</taxon>
        <taxon>Alphaproteobacteria</taxon>
        <taxon>Rhodospirillales</taxon>
        <taxon>Rhodospirillaceae</taxon>
        <taxon>Rhodospirillum</taxon>
    </lineage>
</organism>
<evidence type="ECO:0000256" key="1">
    <source>
        <dbReference type="ARBA" id="ARBA00023125"/>
    </source>
</evidence>
<dbReference type="PANTHER" id="PTHR36924:SF1">
    <property type="entry name" value="ANTITOXIN HIGA-1"/>
    <property type="match status" value="1"/>
</dbReference>
<gene>
    <name evidence="3" type="ordered locus">Rru_A2019</name>
</gene>
<keyword evidence="4" id="KW-1185">Reference proteome</keyword>
<dbReference type="eggNOG" id="COG3093">
    <property type="taxonomic scope" value="Bacteria"/>
</dbReference>
<dbReference type="PANTHER" id="PTHR36924">
    <property type="entry name" value="ANTITOXIN HIGA-1"/>
    <property type="match status" value="1"/>
</dbReference>
<reference evidence="3 4" key="1">
    <citation type="journal article" date="2011" name="Stand. Genomic Sci.">
        <title>Complete genome sequence of Rhodospirillum rubrum type strain (S1).</title>
        <authorList>
            <person name="Munk A.C."/>
            <person name="Copeland A."/>
            <person name="Lucas S."/>
            <person name="Lapidus A."/>
            <person name="Del Rio T.G."/>
            <person name="Barry K."/>
            <person name="Detter J.C."/>
            <person name="Hammon N."/>
            <person name="Israni S."/>
            <person name="Pitluck S."/>
            <person name="Brettin T."/>
            <person name="Bruce D."/>
            <person name="Han C."/>
            <person name="Tapia R."/>
            <person name="Gilna P."/>
            <person name="Schmutz J."/>
            <person name="Larimer F."/>
            <person name="Land M."/>
            <person name="Kyrpides N.C."/>
            <person name="Mavromatis K."/>
            <person name="Richardson P."/>
            <person name="Rohde M."/>
            <person name="Goker M."/>
            <person name="Klenk H.P."/>
            <person name="Zhang Y."/>
            <person name="Roberts G.P."/>
            <person name="Reslewic S."/>
            <person name="Schwartz D.C."/>
        </authorList>
    </citation>
    <scope>NUCLEOTIDE SEQUENCE [LARGE SCALE GENOMIC DNA]</scope>
    <source>
        <strain evidence="4">ATCC 11170 / ATH 1.1.1 / DSM 467 / LMG 4362 / NCIMB 8255 / S1</strain>
    </source>
</reference>
<dbReference type="Pfam" id="PF01381">
    <property type="entry name" value="HTH_3"/>
    <property type="match status" value="1"/>
</dbReference>
<dbReference type="Proteomes" id="UP000001929">
    <property type="component" value="Chromosome"/>
</dbReference>
<proteinExistence type="predicted"/>
<dbReference type="PATRIC" id="fig|269796.9.peg.2104"/>
<dbReference type="HOGENOM" id="CLU_140230_5_1_5"/>
<dbReference type="SMART" id="SM00530">
    <property type="entry name" value="HTH_XRE"/>
    <property type="match status" value="1"/>
</dbReference>
<dbReference type="NCBIfam" id="TIGR02607">
    <property type="entry name" value="antidote_HigA"/>
    <property type="match status" value="1"/>
</dbReference>
<dbReference type="CDD" id="cd00093">
    <property type="entry name" value="HTH_XRE"/>
    <property type="match status" value="1"/>
</dbReference>